<evidence type="ECO:0000313" key="3">
    <source>
        <dbReference type="EMBL" id="GJD77510.1"/>
    </source>
</evidence>
<accession>A0AA37HL72</accession>
<evidence type="ECO:0000313" key="4">
    <source>
        <dbReference type="Proteomes" id="UP001055108"/>
    </source>
</evidence>
<organism evidence="3 4">
    <name type="scientific">Methylobacterium gregans</name>
    <dbReference type="NCBI Taxonomy" id="374424"/>
    <lineage>
        <taxon>Bacteria</taxon>
        <taxon>Pseudomonadati</taxon>
        <taxon>Pseudomonadota</taxon>
        <taxon>Alphaproteobacteria</taxon>
        <taxon>Hyphomicrobiales</taxon>
        <taxon>Methylobacteriaceae</taxon>
        <taxon>Methylobacterium</taxon>
    </lineage>
</organism>
<gene>
    <name evidence="3" type="ORF">NBEOAGPD_0715</name>
</gene>
<reference evidence="3" key="1">
    <citation type="journal article" date="2016" name="Front. Microbiol.">
        <title>Genome Sequence of the Piezophilic, Mesophilic Sulfate-Reducing Bacterium Desulfovibrio indicus J2T.</title>
        <authorList>
            <person name="Cao J."/>
            <person name="Maignien L."/>
            <person name="Shao Z."/>
            <person name="Alain K."/>
            <person name="Jebbar M."/>
        </authorList>
    </citation>
    <scope>NUCLEOTIDE SEQUENCE</scope>
    <source>
        <strain evidence="3">NBRC 103626</strain>
    </source>
</reference>
<protein>
    <recommendedName>
        <fullName evidence="2">Glyoxalase-like domain-containing protein</fullName>
    </recommendedName>
</protein>
<reference evidence="3" key="2">
    <citation type="submission" date="2021-08" db="EMBL/GenBank/DDBJ databases">
        <authorList>
            <person name="Tani A."/>
            <person name="Ola A."/>
            <person name="Ogura Y."/>
            <person name="Katsura K."/>
            <person name="Hayashi T."/>
        </authorList>
    </citation>
    <scope>NUCLEOTIDE SEQUENCE</scope>
    <source>
        <strain evidence="3">NBRC 103626</strain>
    </source>
</reference>
<name>A0AA37HL72_9HYPH</name>
<dbReference type="AlphaFoldDB" id="A0AA37HL72"/>
<dbReference type="EMBL" id="BPQM01000015">
    <property type="protein sequence ID" value="GJD77510.1"/>
    <property type="molecule type" value="Genomic_DNA"/>
</dbReference>
<proteinExistence type="predicted"/>
<sequence>MIRAAAMGQRTKKRNRPNRTRKRLGRLPPTPEFLRFGGRFHQDILILHGTWEAATLDVVASFNGEDRKRLRDFIGTVLESDLSPDELKKLWDLTGSDWYLDGPGLRITLALAHDGLRKGLSRREARMLALDHLAIVAPTLAEGIAHVRESLDLDIPEGGRHREMGTRNHLLRLGEALFLEVIAVDPEAPAPDRPRWFGLDDAAAVRADWESGRRLRAFVARTNDLDGVLGRRPGLFGSALRMSRGALSWRFALRGDGALPMDGLLPCLMDWDAAGHPARAMPDLGARLRVFRLDHPDPEGAASLYREIGLIDPPEIREGPVFRYTAEIETPSGPRTLA</sequence>
<comment type="caution">
    <text evidence="3">The sequence shown here is derived from an EMBL/GenBank/DDBJ whole genome shotgun (WGS) entry which is preliminary data.</text>
</comment>
<dbReference type="Proteomes" id="UP001055108">
    <property type="component" value="Unassembled WGS sequence"/>
</dbReference>
<feature type="region of interest" description="Disordered" evidence="1">
    <location>
        <begin position="1"/>
        <end position="27"/>
    </location>
</feature>
<dbReference type="InterPro" id="IPR025870">
    <property type="entry name" value="Glyoxalase-like_dom"/>
</dbReference>
<evidence type="ECO:0000259" key="2">
    <source>
        <dbReference type="Pfam" id="PF13468"/>
    </source>
</evidence>
<dbReference type="Gene3D" id="3.10.180.10">
    <property type="entry name" value="2,3-Dihydroxybiphenyl 1,2-Dioxygenase, domain 1"/>
    <property type="match status" value="1"/>
</dbReference>
<evidence type="ECO:0000256" key="1">
    <source>
        <dbReference type="SAM" id="MobiDB-lite"/>
    </source>
</evidence>
<feature type="compositionally biased region" description="Basic residues" evidence="1">
    <location>
        <begin position="10"/>
        <end position="25"/>
    </location>
</feature>
<keyword evidence="4" id="KW-1185">Reference proteome</keyword>
<dbReference type="InterPro" id="IPR029068">
    <property type="entry name" value="Glyas_Bleomycin-R_OHBP_Dase"/>
</dbReference>
<dbReference type="Pfam" id="PF13468">
    <property type="entry name" value="Glyoxalase_3"/>
    <property type="match status" value="1"/>
</dbReference>
<feature type="domain" description="Glyoxalase-like" evidence="2">
    <location>
        <begin position="130"/>
        <end position="308"/>
    </location>
</feature>